<keyword evidence="2" id="KW-1003">Cell membrane</keyword>
<dbReference type="KEGG" id="cbx:Cenrod_2266"/>
<dbReference type="AlphaFoldDB" id="U5NDY2"/>
<dbReference type="GO" id="GO:0005886">
    <property type="term" value="C:plasma membrane"/>
    <property type="evidence" value="ECO:0007669"/>
    <property type="project" value="UniProtKB-SubCell"/>
</dbReference>
<comment type="subcellular location">
    <subcellularLocation>
        <location evidence="1">Cell membrane</location>
        <topology evidence="1">Multi-pass membrane protein</topology>
    </subcellularLocation>
</comment>
<proteinExistence type="predicted"/>
<evidence type="ECO:0000313" key="7">
    <source>
        <dbReference type="EMBL" id="AGX88329.1"/>
    </source>
</evidence>
<dbReference type="PANTHER" id="PTHR30482:SF17">
    <property type="entry name" value="ABC TRANSPORTER ATP-BINDING PROTEIN"/>
    <property type="match status" value="1"/>
</dbReference>
<evidence type="ECO:0000256" key="2">
    <source>
        <dbReference type="ARBA" id="ARBA00022475"/>
    </source>
</evidence>
<dbReference type="STRING" id="946483.Cenrod_2266"/>
<keyword evidence="4 6" id="KW-1133">Transmembrane helix</keyword>
<evidence type="ECO:0000256" key="4">
    <source>
        <dbReference type="ARBA" id="ARBA00022989"/>
    </source>
</evidence>
<dbReference type="InterPro" id="IPR043428">
    <property type="entry name" value="LivM-like"/>
</dbReference>
<gene>
    <name evidence="7" type="primary">livM-2</name>
    <name evidence="7" type="ORF">Cenrod_2266</name>
</gene>
<dbReference type="Pfam" id="PF02653">
    <property type="entry name" value="BPD_transp_2"/>
    <property type="match status" value="1"/>
</dbReference>
<feature type="transmembrane region" description="Helical" evidence="6">
    <location>
        <begin position="12"/>
        <end position="33"/>
    </location>
</feature>
<protein>
    <submittedName>
        <fullName evidence="7">Branched-chain amino acid transporter permease protein</fullName>
    </submittedName>
</protein>
<sequence>MLGMHLLLGEGGIVHFGYAVYTGAGAFVAIHALRAIEPGAAWPVSLVPLFSGLVVAVLAWPLGWLSTRGTPLTGAMMTFGMGELLWAFAPAFPGFFGGEGGVGANRVTGLAPWGVTLGPQVELYGVVAIYAFVATWVVWALARTPWGYTLRAVRDNPRRADFLGCNPHAVRWRAFVGASLLAGVSGGLAALHFERVTTDSLGTPRSAAFLLFAVLGGSRTIAGPVWAAVLMVLAFVVLSAWTPAWLLYVGLLFVATVLYAPGGIDAWVAQCSKVAGLPGAVPWLLACAAGALLCAMGFVAMVEMAYHLQSVALYGPVVQVMGMALDVRDADCWVGAVWVGAVGAGTLALCARRGGAR</sequence>
<keyword evidence="5 6" id="KW-0472">Membrane</keyword>
<dbReference type="HOGENOM" id="CLU_031365_0_1_4"/>
<dbReference type="CDD" id="cd06581">
    <property type="entry name" value="TM_PBP1_LivM_like"/>
    <property type="match status" value="1"/>
</dbReference>
<reference evidence="7 8" key="1">
    <citation type="journal article" date="2013" name="Genome Biol.">
        <title>Genomic analysis reveals key aspects of prokaryotic symbiosis in the phototrophic consortium "Chlorochromatium aggregatum".</title>
        <authorList>
            <person name="Liu Z."/>
            <person name="Muller J."/>
            <person name="Li T."/>
            <person name="Alvey R.M."/>
            <person name="Vogl K."/>
            <person name="Frigaard N.U."/>
            <person name="Rockwell N.C."/>
            <person name="Boyd E.S."/>
            <person name="Tomsho L.P."/>
            <person name="Schuster S.C."/>
            <person name="Henke P."/>
            <person name="Rohde M."/>
            <person name="Overmann J."/>
            <person name="Bryant D.A."/>
        </authorList>
    </citation>
    <scope>NUCLEOTIDE SEQUENCE [LARGE SCALE GENOMIC DNA]</scope>
    <source>
        <strain evidence="7">CR</strain>
    </source>
</reference>
<evidence type="ECO:0000256" key="5">
    <source>
        <dbReference type="ARBA" id="ARBA00023136"/>
    </source>
</evidence>
<feature type="transmembrane region" description="Helical" evidence="6">
    <location>
        <begin position="280"/>
        <end position="299"/>
    </location>
</feature>
<keyword evidence="8" id="KW-1185">Reference proteome</keyword>
<dbReference type="EMBL" id="CP004885">
    <property type="protein sequence ID" value="AGX88329.1"/>
    <property type="molecule type" value="Genomic_DNA"/>
</dbReference>
<dbReference type="Proteomes" id="UP000017184">
    <property type="component" value="Chromosome"/>
</dbReference>
<evidence type="ECO:0000256" key="3">
    <source>
        <dbReference type="ARBA" id="ARBA00022692"/>
    </source>
</evidence>
<feature type="transmembrane region" description="Helical" evidence="6">
    <location>
        <begin position="245"/>
        <end position="268"/>
    </location>
</feature>
<evidence type="ECO:0000256" key="6">
    <source>
        <dbReference type="SAM" id="Phobius"/>
    </source>
</evidence>
<name>U5NDY2_9BURK</name>
<feature type="transmembrane region" description="Helical" evidence="6">
    <location>
        <begin position="123"/>
        <end position="142"/>
    </location>
</feature>
<dbReference type="eggNOG" id="COG4177">
    <property type="taxonomic scope" value="Bacteria"/>
</dbReference>
<dbReference type="GO" id="GO:0015658">
    <property type="term" value="F:branched-chain amino acid transmembrane transporter activity"/>
    <property type="evidence" value="ECO:0007669"/>
    <property type="project" value="InterPro"/>
</dbReference>
<dbReference type="PANTHER" id="PTHR30482">
    <property type="entry name" value="HIGH-AFFINITY BRANCHED-CHAIN AMINO ACID TRANSPORT SYSTEM PERMEASE"/>
    <property type="match status" value="1"/>
</dbReference>
<accession>U5NDY2</accession>
<evidence type="ECO:0000313" key="8">
    <source>
        <dbReference type="Proteomes" id="UP000017184"/>
    </source>
</evidence>
<dbReference type="PATRIC" id="fig|946483.4.peg.2284"/>
<feature type="transmembrane region" description="Helical" evidence="6">
    <location>
        <begin position="333"/>
        <end position="351"/>
    </location>
</feature>
<feature type="transmembrane region" description="Helical" evidence="6">
    <location>
        <begin position="39"/>
        <end position="60"/>
    </location>
</feature>
<dbReference type="InterPro" id="IPR001851">
    <property type="entry name" value="ABC_transp_permease"/>
</dbReference>
<feature type="transmembrane region" description="Helical" evidence="6">
    <location>
        <begin position="174"/>
        <end position="193"/>
    </location>
</feature>
<organism evidence="7 8">
    <name type="scientific">Candidatus Symbiobacter mobilis CR</name>
    <dbReference type="NCBI Taxonomy" id="946483"/>
    <lineage>
        <taxon>Bacteria</taxon>
        <taxon>Pseudomonadati</taxon>
        <taxon>Pseudomonadota</taxon>
        <taxon>Betaproteobacteria</taxon>
        <taxon>Burkholderiales</taxon>
        <taxon>Comamonadaceae</taxon>
    </lineage>
</organism>
<keyword evidence="3 6" id="KW-0812">Transmembrane</keyword>
<evidence type="ECO:0000256" key="1">
    <source>
        <dbReference type="ARBA" id="ARBA00004651"/>
    </source>
</evidence>
<feature type="transmembrane region" description="Helical" evidence="6">
    <location>
        <begin position="208"/>
        <end position="238"/>
    </location>
</feature>